<dbReference type="Gene3D" id="3.40.50.2020">
    <property type="match status" value="1"/>
</dbReference>
<dbReference type="Pfam" id="PF00156">
    <property type="entry name" value="Pribosyltran"/>
    <property type="match status" value="1"/>
</dbReference>
<dbReference type="PANTHER" id="PTHR47505">
    <property type="entry name" value="DNA UTILIZATION PROTEIN YHGH"/>
    <property type="match status" value="1"/>
</dbReference>
<dbReference type="InterPro" id="IPR000836">
    <property type="entry name" value="PRTase_dom"/>
</dbReference>
<dbReference type="InterPro" id="IPR051910">
    <property type="entry name" value="ComF/GntX_DNA_util-trans"/>
</dbReference>
<accession>A0A9D1SYY6</accession>
<evidence type="ECO:0000313" key="3">
    <source>
        <dbReference type="EMBL" id="HIV02183.1"/>
    </source>
</evidence>
<reference evidence="3" key="1">
    <citation type="submission" date="2020-10" db="EMBL/GenBank/DDBJ databases">
        <authorList>
            <person name="Gilroy R."/>
        </authorList>
    </citation>
    <scope>NUCLEOTIDE SEQUENCE</scope>
    <source>
        <strain evidence="3">4920</strain>
    </source>
</reference>
<evidence type="ECO:0000256" key="1">
    <source>
        <dbReference type="ARBA" id="ARBA00008007"/>
    </source>
</evidence>
<comment type="similarity">
    <text evidence="1">Belongs to the ComF/GntX family.</text>
</comment>
<comment type="caution">
    <text evidence="3">The sequence shown here is derived from an EMBL/GenBank/DDBJ whole genome shotgun (WGS) entry which is preliminary data.</text>
</comment>
<evidence type="ECO:0000313" key="4">
    <source>
        <dbReference type="Proteomes" id="UP000886743"/>
    </source>
</evidence>
<dbReference type="Proteomes" id="UP000886743">
    <property type="component" value="Unassembled WGS sequence"/>
</dbReference>
<feature type="domain" description="Phosphoribosyltransferase" evidence="2">
    <location>
        <begin position="127"/>
        <end position="230"/>
    </location>
</feature>
<evidence type="ECO:0000259" key="2">
    <source>
        <dbReference type="Pfam" id="PF00156"/>
    </source>
</evidence>
<dbReference type="SUPFAM" id="SSF53271">
    <property type="entry name" value="PRTase-like"/>
    <property type="match status" value="1"/>
</dbReference>
<protein>
    <submittedName>
        <fullName evidence="3">ComF family protein</fullName>
    </submittedName>
</protein>
<dbReference type="EMBL" id="DVOF01000038">
    <property type="protein sequence ID" value="HIV02183.1"/>
    <property type="molecule type" value="Genomic_DNA"/>
</dbReference>
<dbReference type="InterPro" id="IPR029057">
    <property type="entry name" value="PRTase-like"/>
</dbReference>
<dbReference type="CDD" id="cd06223">
    <property type="entry name" value="PRTases_typeI"/>
    <property type="match status" value="1"/>
</dbReference>
<reference evidence="3" key="2">
    <citation type="journal article" date="2021" name="PeerJ">
        <title>Extensive microbial diversity within the chicken gut microbiome revealed by metagenomics and culture.</title>
        <authorList>
            <person name="Gilroy R."/>
            <person name="Ravi A."/>
            <person name="Getino M."/>
            <person name="Pursley I."/>
            <person name="Horton D.L."/>
            <person name="Alikhan N.F."/>
            <person name="Baker D."/>
            <person name="Gharbi K."/>
            <person name="Hall N."/>
            <person name="Watson M."/>
            <person name="Adriaenssens E.M."/>
            <person name="Foster-Nyarko E."/>
            <person name="Jarju S."/>
            <person name="Secka A."/>
            <person name="Antonio M."/>
            <person name="Oren A."/>
            <person name="Chaudhuri R.R."/>
            <person name="La Ragione R."/>
            <person name="Hildebrand F."/>
            <person name="Pallen M.J."/>
        </authorList>
    </citation>
    <scope>NUCLEOTIDE SEQUENCE</scope>
    <source>
        <strain evidence="3">4920</strain>
    </source>
</reference>
<sequence length="244" mass="27007">MKKKRMLDRILDVFYPPACMFCKRPLSPSDDEPYCRDCMAHLPFTKNYGCFDAFGGAAYLIAPFFYEGGVKRALHDLKFKSKFENAKVLALFLAGYLENNPEAKRADVVVPVPLSKKSYIKRGFNQSVLLSRTVCERLGLPLDEDALTKVRETKRQSTLRNFEARASNVLGAFSCTSDLSGKTVLLIDDIYTTGMTVYNCAQALSDAGAAKVIAATVANAHKEIGYSAHDYKGSRLVFGKGRAD</sequence>
<name>A0A9D1SYY6_9FIRM</name>
<organism evidence="3 4">
    <name type="scientific">Candidatus Aphodoplasma excrementigallinarum</name>
    <dbReference type="NCBI Taxonomy" id="2840673"/>
    <lineage>
        <taxon>Bacteria</taxon>
        <taxon>Bacillati</taxon>
        <taxon>Bacillota</taxon>
        <taxon>Clostridia</taxon>
        <taxon>Eubacteriales</taxon>
        <taxon>Candidatus Aphodoplasma</taxon>
    </lineage>
</organism>
<proteinExistence type="inferred from homology"/>
<dbReference type="AlphaFoldDB" id="A0A9D1SYY6"/>
<dbReference type="PANTHER" id="PTHR47505:SF1">
    <property type="entry name" value="DNA UTILIZATION PROTEIN YHGH"/>
    <property type="match status" value="1"/>
</dbReference>
<gene>
    <name evidence="3" type="ORF">IAC74_01310</name>
</gene>